<evidence type="ECO:0000313" key="2">
    <source>
        <dbReference type="Proteomes" id="UP001279734"/>
    </source>
</evidence>
<keyword evidence="2" id="KW-1185">Reference proteome</keyword>
<organism evidence="1 2">
    <name type="scientific">Nepenthes gracilis</name>
    <name type="common">Slender pitcher plant</name>
    <dbReference type="NCBI Taxonomy" id="150966"/>
    <lineage>
        <taxon>Eukaryota</taxon>
        <taxon>Viridiplantae</taxon>
        <taxon>Streptophyta</taxon>
        <taxon>Embryophyta</taxon>
        <taxon>Tracheophyta</taxon>
        <taxon>Spermatophyta</taxon>
        <taxon>Magnoliopsida</taxon>
        <taxon>eudicotyledons</taxon>
        <taxon>Gunneridae</taxon>
        <taxon>Pentapetalae</taxon>
        <taxon>Caryophyllales</taxon>
        <taxon>Nepenthaceae</taxon>
        <taxon>Nepenthes</taxon>
    </lineage>
</organism>
<comment type="caution">
    <text evidence="1">The sequence shown here is derived from an EMBL/GenBank/DDBJ whole genome shotgun (WGS) entry which is preliminary data.</text>
</comment>
<sequence length="70" mass="8745">MQTQARVQLQIRARWFRMSEEYQALQRRLQQKHDKELEKMRQMWKNSRSAYPIFFDPNTPRRGWCSLDRS</sequence>
<gene>
    <name evidence="1" type="ORF">Nepgr_013596</name>
</gene>
<name>A0AAD3SJ44_NEPGR</name>
<dbReference type="AlphaFoldDB" id="A0AAD3SJ44"/>
<protein>
    <submittedName>
        <fullName evidence="1">Uncharacterized protein</fullName>
    </submittedName>
</protein>
<evidence type="ECO:0000313" key="1">
    <source>
        <dbReference type="EMBL" id="GMH11755.1"/>
    </source>
</evidence>
<dbReference type="EMBL" id="BSYO01000011">
    <property type="protein sequence ID" value="GMH11755.1"/>
    <property type="molecule type" value="Genomic_DNA"/>
</dbReference>
<proteinExistence type="predicted"/>
<accession>A0AAD3SJ44</accession>
<dbReference type="Proteomes" id="UP001279734">
    <property type="component" value="Unassembled WGS sequence"/>
</dbReference>
<reference evidence="1" key="1">
    <citation type="submission" date="2023-05" db="EMBL/GenBank/DDBJ databases">
        <title>Nepenthes gracilis genome sequencing.</title>
        <authorList>
            <person name="Fukushima K."/>
        </authorList>
    </citation>
    <scope>NUCLEOTIDE SEQUENCE</scope>
    <source>
        <strain evidence="1">SING2019-196</strain>
    </source>
</reference>